<dbReference type="InterPro" id="IPR053136">
    <property type="entry name" value="UTP_pyrophosphatase-like"/>
</dbReference>
<keyword evidence="3" id="KW-1185">Reference proteome</keyword>
<sequence>MAPMNYLRGYPPELLAQVSQLLAEGRLGETLRRRYPEAHDVRTDQALYDYVAVLKNRFMRNAQAIAKVAYDNKLHVIQNALGTHTSVSRVQGNKLKAKREIRVASLFKEAPAPFLRMIVVHELAHLKERTHDKAFYALCMHMEPAYTQLEFDTRLWLTARELETPGAC</sequence>
<organism evidence="2 3">
    <name type="scientific">Piscinibacter terrae</name>
    <dbReference type="NCBI Taxonomy" id="2496871"/>
    <lineage>
        <taxon>Bacteria</taxon>
        <taxon>Pseudomonadati</taxon>
        <taxon>Pseudomonadota</taxon>
        <taxon>Betaproteobacteria</taxon>
        <taxon>Burkholderiales</taxon>
        <taxon>Sphaerotilaceae</taxon>
        <taxon>Piscinibacter</taxon>
    </lineage>
</organism>
<name>A0A3N7HWQ4_9BURK</name>
<evidence type="ECO:0000313" key="2">
    <source>
        <dbReference type="EMBL" id="RQP26784.1"/>
    </source>
</evidence>
<dbReference type="AlphaFoldDB" id="A0A3N7HWQ4"/>
<feature type="domain" description="YgjP-like metallopeptidase" evidence="1">
    <location>
        <begin position="96"/>
        <end position="149"/>
    </location>
</feature>
<comment type="caution">
    <text evidence="2">The sequence shown here is derived from an EMBL/GenBank/DDBJ whole genome shotgun (WGS) entry which is preliminary data.</text>
</comment>
<dbReference type="PANTHER" id="PTHR30399">
    <property type="entry name" value="UNCHARACTERIZED PROTEIN YGJP"/>
    <property type="match status" value="1"/>
</dbReference>
<dbReference type="Gene3D" id="3.30.2010.10">
    <property type="entry name" value="Metalloproteases ('zincins'), catalytic domain"/>
    <property type="match status" value="1"/>
</dbReference>
<dbReference type="EMBL" id="QUSW01000001">
    <property type="protein sequence ID" value="RQP26784.1"/>
    <property type="molecule type" value="Genomic_DNA"/>
</dbReference>
<accession>A0A3N7HWQ4</accession>
<dbReference type="PANTHER" id="PTHR30399:SF1">
    <property type="entry name" value="UTP PYROPHOSPHATASE"/>
    <property type="match status" value="1"/>
</dbReference>
<evidence type="ECO:0000259" key="1">
    <source>
        <dbReference type="Pfam" id="PF01863"/>
    </source>
</evidence>
<gene>
    <name evidence="2" type="ORF">DZC73_01740</name>
</gene>
<dbReference type="Pfam" id="PF01863">
    <property type="entry name" value="YgjP-like"/>
    <property type="match status" value="1"/>
</dbReference>
<protein>
    <submittedName>
        <fullName evidence="2">M48 family peptidase</fullName>
    </submittedName>
</protein>
<reference evidence="2 3" key="2">
    <citation type="submission" date="2018-12" db="EMBL/GenBank/DDBJ databases">
        <title>Rhizobacter gummiphilus sp. nov., a rubber-degrading bacterium isolated from the soil of a botanical garden in Japan.</title>
        <authorList>
            <person name="Shunsuke S.S."/>
        </authorList>
    </citation>
    <scope>NUCLEOTIDE SEQUENCE [LARGE SCALE GENOMIC DNA]</scope>
    <source>
        <strain evidence="2 3">S-16</strain>
    </source>
</reference>
<evidence type="ECO:0000313" key="3">
    <source>
        <dbReference type="Proteomes" id="UP000267464"/>
    </source>
</evidence>
<dbReference type="Proteomes" id="UP000267464">
    <property type="component" value="Unassembled WGS sequence"/>
</dbReference>
<dbReference type="InterPro" id="IPR002725">
    <property type="entry name" value="YgjP-like_metallopeptidase"/>
</dbReference>
<reference evidence="2 3" key="1">
    <citation type="submission" date="2018-08" db="EMBL/GenBank/DDBJ databases">
        <authorList>
            <person name="Khan S.A."/>
            <person name="Jeon C.O."/>
            <person name="Chun B.H."/>
            <person name="Jeong S.E."/>
        </authorList>
    </citation>
    <scope>NUCLEOTIDE SEQUENCE [LARGE SCALE GENOMIC DNA]</scope>
    <source>
        <strain evidence="2 3">S-16</strain>
    </source>
</reference>
<proteinExistence type="predicted"/>